<evidence type="ECO:0000313" key="2">
    <source>
        <dbReference type="Proteomes" id="UP000321935"/>
    </source>
</evidence>
<sequence>MEARITTVVLLLMMLMLNSCKNEDRLTIESEPSAIDLVKVRGVLQELDDQFSDSFNNGDSVAIADHYTMDGTFGVIKGRENLISAWGKSIRYANENGIPNLKFKISSVSSHGEFLVEIGDFETLALDNTVKSTGKYLVVRKLEDGQWKMYRDIGL</sequence>
<evidence type="ECO:0000313" key="1">
    <source>
        <dbReference type="EMBL" id="TXE12362.1"/>
    </source>
</evidence>
<dbReference type="AlphaFoldDB" id="A0A5C7B3D7"/>
<dbReference type="Proteomes" id="UP000321935">
    <property type="component" value="Unassembled WGS sequence"/>
</dbReference>
<name>A0A5C7B3D7_9BACT</name>
<accession>A0A5C7B3D7</accession>
<proteinExistence type="predicted"/>
<gene>
    <name evidence="1" type="ORF">ESV85_10045</name>
</gene>
<dbReference type="InterPro" id="IPR032710">
    <property type="entry name" value="NTF2-like_dom_sf"/>
</dbReference>
<dbReference type="EMBL" id="VORW01000004">
    <property type="protein sequence ID" value="TXE12362.1"/>
    <property type="molecule type" value="Genomic_DNA"/>
</dbReference>
<organism evidence="1 2">
    <name type="scientific">Algoriphagus aquimarinus</name>
    <dbReference type="NCBI Taxonomy" id="237018"/>
    <lineage>
        <taxon>Bacteria</taxon>
        <taxon>Pseudomonadati</taxon>
        <taxon>Bacteroidota</taxon>
        <taxon>Cytophagia</taxon>
        <taxon>Cytophagales</taxon>
        <taxon>Cyclobacteriaceae</taxon>
        <taxon>Algoriphagus</taxon>
    </lineage>
</organism>
<reference evidence="1 2" key="1">
    <citation type="submission" date="2019-08" db="EMBL/GenBank/DDBJ databases">
        <title>Genomes sequence of Algoriphagus aquimarinus ACAM450.</title>
        <authorList>
            <person name="Bowman J.P."/>
        </authorList>
    </citation>
    <scope>NUCLEOTIDE SEQUENCE [LARGE SCALE GENOMIC DNA]</scope>
    <source>
        <strain evidence="1 2">ACAM 450</strain>
    </source>
</reference>
<dbReference type="Gene3D" id="3.10.450.50">
    <property type="match status" value="1"/>
</dbReference>
<dbReference type="RefSeq" id="WP_146917106.1">
    <property type="nucleotide sequence ID" value="NZ_VORW01000004.1"/>
</dbReference>
<protein>
    <submittedName>
        <fullName evidence="1">DUF4440 domain-containing protein</fullName>
    </submittedName>
</protein>
<comment type="caution">
    <text evidence="1">The sequence shown here is derived from an EMBL/GenBank/DDBJ whole genome shotgun (WGS) entry which is preliminary data.</text>
</comment>
<dbReference type="SUPFAM" id="SSF54427">
    <property type="entry name" value="NTF2-like"/>
    <property type="match status" value="1"/>
</dbReference>
<dbReference type="OrthoDB" id="9814425at2"/>